<gene>
    <name evidence="9" type="ORF">EDF64_11737</name>
</gene>
<dbReference type="STRING" id="2035.RU06_09110"/>
<dbReference type="EMBL" id="SNVW01000017">
    <property type="protein sequence ID" value="TDN41640.1"/>
    <property type="molecule type" value="Genomic_DNA"/>
</dbReference>
<dbReference type="PRINTS" id="PR00727">
    <property type="entry name" value="LEADERPTASE"/>
</dbReference>
<keyword evidence="7" id="KW-0812">Transmembrane</keyword>
<comment type="similarity">
    <text evidence="3 7">Belongs to the peptidase S26 family.</text>
</comment>
<evidence type="ECO:0000256" key="5">
    <source>
        <dbReference type="ARBA" id="ARBA00022801"/>
    </source>
</evidence>
<dbReference type="EC" id="3.4.21.89" evidence="4 7"/>
<dbReference type="Gene3D" id="2.10.109.10">
    <property type="entry name" value="Umud Fragment, subunit A"/>
    <property type="match status" value="1"/>
</dbReference>
<sequence>MSVRKAPAHGGDASSRPGWKFLRDVAIIVVAAVLASFLVKAYLVRSFYIPSASMENTLLIGDRVLVNELVPGVVPVQRGDVVVFQDPGGWLTAGQGDDLIKRVIGMPGDTVSCCDAQGRLSVNGHPVDESYVVLAPGSDRVSSEDFSVTVPAGRLWVMGDNRYDSADSRVHGTVPVADVVGRAFLTTWPVSRWTVLSRHGDVWDGVPDPSSTGGTP</sequence>
<feature type="active site" evidence="6">
    <location>
        <position position="101"/>
    </location>
</feature>
<dbReference type="AlphaFoldDB" id="A0A4R6DBH0"/>
<dbReference type="SUPFAM" id="SSF51306">
    <property type="entry name" value="LexA/Signal peptidase"/>
    <property type="match status" value="1"/>
</dbReference>
<dbReference type="GO" id="GO:0006465">
    <property type="term" value="P:signal peptide processing"/>
    <property type="evidence" value="ECO:0007669"/>
    <property type="project" value="InterPro"/>
</dbReference>
<evidence type="ECO:0000256" key="4">
    <source>
        <dbReference type="ARBA" id="ARBA00013208"/>
    </source>
</evidence>
<dbReference type="GO" id="GO:0009003">
    <property type="term" value="F:signal peptidase activity"/>
    <property type="evidence" value="ECO:0007669"/>
    <property type="project" value="UniProtKB-EC"/>
</dbReference>
<evidence type="ECO:0000256" key="2">
    <source>
        <dbReference type="ARBA" id="ARBA00004401"/>
    </source>
</evidence>
<proteinExistence type="inferred from homology"/>
<dbReference type="PANTHER" id="PTHR43390:SF1">
    <property type="entry name" value="CHLOROPLAST PROCESSING PEPTIDASE"/>
    <property type="match status" value="1"/>
</dbReference>
<name>A0A4R6DBH0_9MICO</name>
<comment type="caution">
    <text evidence="9">The sequence shown here is derived from an EMBL/GenBank/DDBJ whole genome shotgun (WGS) entry which is preliminary data.</text>
</comment>
<protein>
    <recommendedName>
        <fullName evidence="4 7">Signal peptidase I</fullName>
        <ecNumber evidence="4 7">3.4.21.89</ecNumber>
    </recommendedName>
</protein>
<evidence type="ECO:0000256" key="3">
    <source>
        <dbReference type="ARBA" id="ARBA00009370"/>
    </source>
</evidence>
<comment type="subcellular location">
    <subcellularLocation>
        <location evidence="2">Cell membrane</location>
        <topology evidence="2">Single-pass type II membrane protein</topology>
    </subcellularLocation>
    <subcellularLocation>
        <location evidence="7">Membrane</location>
        <topology evidence="7">Single-pass type II membrane protein</topology>
    </subcellularLocation>
</comment>
<dbReference type="NCBIfam" id="TIGR02227">
    <property type="entry name" value="sigpep_I_bact"/>
    <property type="match status" value="1"/>
</dbReference>
<feature type="domain" description="Peptidase S26" evidence="8">
    <location>
        <begin position="24"/>
        <end position="188"/>
    </location>
</feature>
<dbReference type="GO" id="GO:0004252">
    <property type="term" value="F:serine-type endopeptidase activity"/>
    <property type="evidence" value="ECO:0007669"/>
    <property type="project" value="InterPro"/>
</dbReference>
<evidence type="ECO:0000259" key="8">
    <source>
        <dbReference type="Pfam" id="PF10502"/>
    </source>
</evidence>
<evidence type="ECO:0000256" key="6">
    <source>
        <dbReference type="PIRSR" id="PIRSR600223-1"/>
    </source>
</evidence>
<dbReference type="PANTHER" id="PTHR43390">
    <property type="entry name" value="SIGNAL PEPTIDASE I"/>
    <property type="match status" value="1"/>
</dbReference>
<accession>A0A4R6DBH0</accession>
<keyword evidence="5 7" id="KW-0378">Hydrolase</keyword>
<evidence type="ECO:0000313" key="10">
    <source>
        <dbReference type="Proteomes" id="UP000295764"/>
    </source>
</evidence>
<dbReference type="InterPro" id="IPR019533">
    <property type="entry name" value="Peptidase_S26"/>
</dbReference>
<dbReference type="InterPro" id="IPR000223">
    <property type="entry name" value="Pept_S26A_signal_pept_1"/>
</dbReference>
<dbReference type="GO" id="GO:0005886">
    <property type="term" value="C:plasma membrane"/>
    <property type="evidence" value="ECO:0007669"/>
    <property type="project" value="UniProtKB-SubCell"/>
</dbReference>
<feature type="transmembrane region" description="Helical" evidence="7">
    <location>
        <begin position="21"/>
        <end position="43"/>
    </location>
</feature>
<dbReference type="InterPro" id="IPR019758">
    <property type="entry name" value="Pept_S26A_signal_pept_1_CS"/>
</dbReference>
<dbReference type="Pfam" id="PF10502">
    <property type="entry name" value="Peptidase_S26"/>
    <property type="match status" value="1"/>
</dbReference>
<keyword evidence="7" id="KW-0472">Membrane</keyword>
<organism evidence="9 10">
    <name type="scientific">Curtobacterium flaccumfaciens</name>
    <dbReference type="NCBI Taxonomy" id="2035"/>
    <lineage>
        <taxon>Bacteria</taxon>
        <taxon>Bacillati</taxon>
        <taxon>Actinomycetota</taxon>
        <taxon>Actinomycetes</taxon>
        <taxon>Micrococcales</taxon>
        <taxon>Microbacteriaceae</taxon>
        <taxon>Curtobacterium</taxon>
    </lineage>
</organism>
<evidence type="ECO:0000256" key="1">
    <source>
        <dbReference type="ARBA" id="ARBA00000677"/>
    </source>
</evidence>
<dbReference type="PROSITE" id="PS00761">
    <property type="entry name" value="SPASE_I_3"/>
    <property type="match status" value="1"/>
</dbReference>
<dbReference type="Proteomes" id="UP000295764">
    <property type="component" value="Unassembled WGS sequence"/>
</dbReference>
<evidence type="ECO:0000256" key="7">
    <source>
        <dbReference type="RuleBase" id="RU362042"/>
    </source>
</evidence>
<dbReference type="InterPro" id="IPR036286">
    <property type="entry name" value="LexA/Signal_pep-like_sf"/>
</dbReference>
<comment type="catalytic activity">
    <reaction evidence="1 7">
        <text>Cleavage of hydrophobic, N-terminal signal or leader sequences from secreted and periplasmic proteins.</text>
        <dbReference type="EC" id="3.4.21.89"/>
    </reaction>
</comment>
<feature type="active site" evidence="6">
    <location>
        <position position="53"/>
    </location>
</feature>
<dbReference type="CDD" id="cd06530">
    <property type="entry name" value="S26_SPase_I"/>
    <property type="match status" value="1"/>
</dbReference>
<keyword evidence="7" id="KW-1133">Transmembrane helix</keyword>
<keyword evidence="7" id="KW-0645">Protease</keyword>
<reference evidence="9 10" key="1">
    <citation type="submission" date="2019-03" db="EMBL/GenBank/DDBJ databases">
        <title>Genomic analyses of the natural microbiome of Caenorhabditis elegans.</title>
        <authorList>
            <person name="Samuel B."/>
        </authorList>
    </citation>
    <scope>NUCLEOTIDE SEQUENCE [LARGE SCALE GENOMIC DNA]</scope>
    <source>
        <strain evidence="9 10">JUb65</strain>
    </source>
</reference>
<evidence type="ECO:0000313" key="9">
    <source>
        <dbReference type="EMBL" id="TDN41640.1"/>
    </source>
</evidence>